<gene>
    <name evidence="2" type="ORF">Ciccas_008888</name>
</gene>
<comment type="caution">
    <text evidence="2">The sequence shown here is derived from an EMBL/GenBank/DDBJ whole genome shotgun (WGS) entry which is preliminary data.</text>
</comment>
<dbReference type="EMBL" id="JBJKFK010001666">
    <property type="protein sequence ID" value="KAL3312514.1"/>
    <property type="molecule type" value="Genomic_DNA"/>
</dbReference>
<keyword evidence="3" id="KW-1185">Reference proteome</keyword>
<protein>
    <submittedName>
        <fullName evidence="2">Uncharacterized protein</fullName>
    </submittedName>
</protein>
<organism evidence="2 3">
    <name type="scientific">Cichlidogyrus casuarinus</name>
    <dbReference type="NCBI Taxonomy" id="1844966"/>
    <lineage>
        <taxon>Eukaryota</taxon>
        <taxon>Metazoa</taxon>
        <taxon>Spiralia</taxon>
        <taxon>Lophotrochozoa</taxon>
        <taxon>Platyhelminthes</taxon>
        <taxon>Monogenea</taxon>
        <taxon>Monopisthocotylea</taxon>
        <taxon>Dactylogyridea</taxon>
        <taxon>Ancyrocephalidae</taxon>
        <taxon>Cichlidogyrus</taxon>
    </lineage>
</organism>
<dbReference type="AlphaFoldDB" id="A0ABD2PYU4"/>
<feature type="compositionally biased region" description="Polar residues" evidence="1">
    <location>
        <begin position="134"/>
        <end position="145"/>
    </location>
</feature>
<feature type="compositionally biased region" description="Basic residues" evidence="1">
    <location>
        <begin position="207"/>
        <end position="219"/>
    </location>
</feature>
<reference evidence="2 3" key="1">
    <citation type="submission" date="2024-11" db="EMBL/GenBank/DDBJ databases">
        <title>Adaptive evolution of stress response genes in parasites aligns with host niche diversity.</title>
        <authorList>
            <person name="Hahn C."/>
            <person name="Resl P."/>
        </authorList>
    </citation>
    <scope>NUCLEOTIDE SEQUENCE [LARGE SCALE GENOMIC DNA]</scope>
    <source>
        <strain evidence="2">EGGRZ-B1_66</strain>
        <tissue evidence="2">Body</tissue>
    </source>
</reference>
<accession>A0ABD2PYU4</accession>
<feature type="region of interest" description="Disordered" evidence="1">
    <location>
        <begin position="127"/>
        <end position="232"/>
    </location>
</feature>
<evidence type="ECO:0000313" key="2">
    <source>
        <dbReference type="EMBL" id="KAL3312514.1"/>
    </source>
</evidence>
<evidence type="ECO:0000313" key="3">
    <source>
        <dbReference type="Proteomes" id="UP001626550"/>
    </source>
</evidence>
<feature type="compositionally biased region" description="Basic and acidic residues" evidence="1">
    <location>
        <begin position="184"/>
        <end position="197"/>
    </location>
</feature>
<evidence type="ECO:0000256" key="1">
    <source>
        <dbReference type="SAM" id="MobiDB-lite"/>
    </source>
</evidence>
<dbReference type="Proteomes" id="UP001626550">
    <property type="component" value="Unassembled WGS sequence"/>
</dbReference>
<feature type="compositionally biased region" description="Basic and acidic residues" evidence="1">
    <location>
        <begin position="220"/>
        <end position="232"/>
    </location>
</feature>
<proteinExistence type="predicted"/>
<name>A0ABD2PYU4_9PLAT</name>
<sequence length="321" mass="35034">MLTCYPAAKKKHKHVGPKATSTYSRISRNEKPGLDDVDNMPRMRQFYYQAFVKNNMLIPTNGMNQQLAQKIGAILYQDLLDEDVFLRTPSMVKLAEHPRSGFSFQWIRLTIVVQRPRLRQATLAVEGGAPQADSAASSGNEQSASGGKAAKVATREGNPVESGSSSESSSDEEQTTPVATKVVTKKEVEAKPPDPQEKQSTSSFVKKGSKGGPQRRKVSKEKIASAKGTDVGHSDISIKSDTVVICASNPHSILSLGEHSISGEGTQDQLTAYGSFEKGQNILTVLSAKYDPSDQWLRWNVSAIRMNCTLTHNVRSDRLEA</sequence>